<evidence type="ECO:0000313" key="2">
    <source>
        <dbReference type="Proteomes" id="UP000005426"/>
    </source>
</evidence>
<gene>
    <name evidence="1" type="ORF">TRIATDRAFT_255125</name>
</gene>
<proteinExistence type="predicted"/>
<dbReference type="Proteomes" id="UP000005426">
    <property type="component" value="Unassembled WGS sequence"/>
</dbReference>
<dbReference type="HOGENOM" id="CLU_2922896_0_0_1"/>
<dbReference type="OrthoDB" id="48509at2759"/>
<dbReference type="AlphaFoldDB" id="G9NJN8"/>
<comment type="caution">
    <text evidence="1">The sequence shown here is derived from an EMBL/GenBank/DDBJ whole genome shotgun (WGS) entry which is preliminary data.</text>
</comment>
<organism evidence="1 2">
    <name type="scientific">Hypocrea atroviridis (strain ATCC 20476 / IMI 206040)</name>
    <name type="common">Trichoderma atroviride</name>
    <dbReference type="NCBI Taxonomy" id="452589"/>
    <lineage>
        <taxon>Eukaryota</taxon>
        <taxon>Fungi</taxon>
        <taxon>Dikarya</taxon>
        <taxon>Ascomycota</taxon>
        <taxon>Pezizomycotina</taxon>
        <taxon>Sordariomycetes</taxon>
        <taxon>Hypocreomycetidae</taxon>
        <taxon>Hypocreales</taxon>
        <taxon>Hypocreaceae</taxon>
        <taxon>Trichoderma</taxon>
    </lineage>
</organism>
<dbReference type="EMBL" id="ABDG02000017">
    <property type="protein sequence ID" value="EHK49112.1"/>
    <property type="molecule type" value="Genomic_DNA"/>
</dbReference>
<evidence type="ECO:0000313" key="1">
    <source>
        <dbReference type="EMBL" id="EHK49112.1"/>
    </source>
</evidence>
<protein>
    <submittedName>
        <fullName evidence="1">Uncharacterized protein</fullName>
    </submittedName>
</protein>
<sequence length="61" mass="7112">MYFIVNIVPRGVFACFVTAESDLVTVNVCYNQYQDFLRSIYRSIKTLKILSTNRQCLVFLP</sequence>
<name>G9NJN8_HYPAI</name>
<accession>G9NJN8</accession>
<keyword evidence="2" id="KW-1185">Reference proteome</keyword>
<reference evidence="1 2" key="1">
    <citation type="journal article" date="2011" name="Genome Biol.">
        <title>Comparative genome sequence analysis underscores mycoparasitism as the ancestral life style of Trichoderma.</title>
        <authorList>
            <person name="Kubicek C.P."/>
            <person name="Herrera-Estrella A."/>
            <person name="Seidl-Seiboth V."/>
            <person name="Martinez D.A."/>
            <person name="Druzhinina I.S."/>
            <person name="Thon M."/>
            <person name="Zeilinger S."/>
            <person name="Casas-Flores S."/>
            <person name="Horwitz B.A."/>
            <person name="Mukherjee P.K."/>
            <person name="Mukherjee M."/>
            <person name="Kredics L."/>
            <person name="Alcaraz L.D."/>
            <person name="Aerts A."/>
            <person name="Antal Z."/>
            <person name="Atanasova L."/>
            <person name="Cervantes-Badillo M.G."/>
            <person name="Challacombe J."/>
            <person name="Chertkov O."/>
            <person name="McCluskey K."/>
            <person name="Coulpier F."/>
            <person name="Deshpande N."/>
            <person name="von Doehren H."/>
            <person name="Ebbole D.J."/>
            <person name="Esquivel-Naranjo E.U."/>
            <person name="Fekete E."/>
            <person name="Flipphi M."/>
            <person name="Glaser F."/>
            <person name="Gomez-Rodriguez E.Y."/>
            <person name="Gruber S."/>
            <person name="Han C."/>
            <person name="Henrissat B."/>
            <person name="Hermosa R."/>
            <person name="Hernandez-Onate M."/>
            <person name="Karaffa L."/>
            <person name="Kosti I."/>
            <person name="Le Crom S."/>
            <person name="Lindquist E."/>
            <person name="Lucas S."/>
            <person name="Luebeck M."/>
            <person name="Luebeck P.S."/>
            <person name="Margeot A."/>
            <person name="Metz B."/>
            <person name="Misra M."/>
            <person name="Nevalainen H."/>
            <person name="Omann M."/>
            <person name="Packer N."/>
            <person name="Perrone G."/>
            <person name="Uresti-Rivera E.E."/>
            <person name="Salamov A."/>
            <person name="Schmoll M."/>
            <person name="Seiboth B."/>
            <person name="Shapiro H."/>
            <person name="Sukno S."/>
            <person name="Tamayo-Ramos J.A."/>
            <person name="Tisch D."/>
            <person name="Wiest A."/>
            <person name="Wilkinson H.H."/>
            <person name="Zhang M."/>
            <person name="Coutinho P.M."/>
            <person name="Kenerley C.M."/>
            <person name="Monte E."/>
            <person name="Baker S.E."/>
            <person name="Grigoriev I.V."/>
        </authorList>
    </citation>
    <scope>NUCLEOTIDE SEQUENCE [LARGE SCALE GENOMIC DNA]</scope>
    <source>
        <strain evidence="2">ATCC 20476 / IMI 206040</strain>
    </source>
</reference>